<evidence type="ECO:0000313" key="2">
    <source>
        <dbReference type="Proteomes" id="UP000051020"/>
    </source>
</evidence>
<comment type="caution">
    <text evidence="1">The sequence shown here is derived from an EMBL/GenBank/DDBJ whole genome shotgun (WGS) entry which is preliminary data.</text>
</comment>
<protein>
    <submittedName>
        <fullName evidence="1">Uncharacterized protein</fullName>
    </submittedName>
</protein>
<name>A0A837RDG6_LACPE</name>
<proteinExistence type="predicted"/>
<gene>
    <name evidence="1" type="ORF">FD24_GL001402</name>
</gene>
<dbReference type="AlphaFoldDB" id="A0A837RDG6"/>
<accession>A0A837RDG6</accession>
<reference evidence="1 2" key="1">
    <citation type="journal article" date="2015" name="Genome Announc.">
        <title>Expanding the biotechnology potential of lactobacilli through comparative genomics of 213 strains and associated genera.</title>
        <authorList>
            <person name="Sun Z."/>
            <person name="Harris H.M."/>
            <person name="McCann A."/>
            <person name="Guo C."/>
            <person name="Argimon S."/>
            <person name="Zhang W."/>
            <person name="Yang X."/>
            <person name="Jeffery I.B."/>
            <person name="Cooney J.C."/>
            <person name="Kagawa T.F."/>
            <person name="Liu W."/>
            <person name="Song Y."/>
            <person name="Salvetti E."/>
            <person name="Wrobel A."/>
            <person name="Rasinkangas P."/>
            <person name="Parkhill J."/>
            <person name="Rea M.C."/>
            <person name="O'Sullivan O."/>
            <person name="Ritari J."/>
            <person name="Douillard F.P."/>
            <person name="Paul Ross R."/>
            <person name="Yang R."/>
            <person name="Briner A.E."/>
            <person name="Felis G.E."/>
            <person name="de Vos W.M."/>
            <person name="Barrangou R."/>
            <person name="Klaenhammer T.R."/>
            <person name="Caufield P.W."/>
            <person name="Cui Y."/>
            <person name="Zhang H."/>
            <person name="O'Toole P.W."/>
        </authorList>
    </citation>
    <scope>NUCLEOTIDE SEQUENCE [LARGE SCALE GENOMIC DNA]</scope>
    <source>
        <strain evidence="1 2">DSM 20314</strain>
    </source>
</reference>
<sequence>MPHFPFILVAALTNDVTAIADLAELVYSLRHGLAHIAASKVKHPHLFKRFRNVNTSR</sequence>
<evidence type="ECO:0000313" key="1">
    <source>
        <dbReference type="EMBL" id="KRK26605.1"/>
    </source>
</evidence>
<organism evidence="1 2">
    <name type="scientific">Lactiplantibacillus pentosus DSM 20314</name>
    <dbReference type="NCBI Taxonomy" id="1423791"/>
    <lineage>
        <taxon>Bacteria</taxon>
        <taxon>Bacillati</taxon>
        <taxon>Bacillota</taxon>
        <taxon>Bacilli</taxon>
        <taxon>Lactobacillales</taxon>
        <taxon>Lactobacillaceae</taxon>
        <taxon>Lactiplantibacillus</taxon>
    </lineage>
</organism>
<dbReference type="Proteomes" id="UP000051020">
    <property type="component" value="Unassembled WGS sequence"/>
</dbReference>
<dbReference type="EMBL" id="AZCU01000002">
    <property type="protein sequence ID" value="KRK26605.1"/>
    <property type="molecule type" value="Genomic_DNA"/>
</dbReference>